<organism evidence="8 9">
    <name type="scientific">Bordetella hinzii</name>
    <dbReference type="NCBI Taxonomy" id="103855"/>
    <lineage>
        <taxon>Bacteria</taxon>
        <taxon>Pseudomonadati</taxon>
        <taxon>Pseudomonadota</taxon>
        <taxon>Betaproteobacteria</taxon>
        <taxon>Burkholderiales</taxon>
        <taxon>Alcaligenaceae</taxon>
        <taxon>Bordetella</taxon>
    </lineage>
</organism>
<feature type="domain" description="Sulfatase N-terminal" evidence="7">
    <location>
        <begin position="268"/>
        <end position="459"/>
    </location>
</feature>
<feature type="transmembrane region" description="Helical" evidence="6">
    <location>
        <begin position="6"/>
        <end position="27"/>
    </location>
</feature>
<dbReference type="Pfam" id="PF00884">
    <property type="entry name" value="Sulfatase"/>
    <property type="match status" value="1"/>
</dbReference>
<dbReference type="PANTHER" id="PTHR47371:SF3">
    <property type="entry name" value="PHOSPHOGLYCEROL TRANSFERASE I"/>
    <property type="match status" value="1"/>
</dbReference>
<dbReference type="SUPFAM" id="SSF53649">
    <property type="entry name" value="Alkaline phosphatase-like"/>
    <property type="match status" value="1"/>
</dbReference>
<dbReference type="Proteomes" id="UP000282741">
    <property type="component" value="Chromosome"/>
</dbReference>
<feature type="transmembrane region" description="Helical" evidence="6">
    <location>
        <begin position="39"/>
        <end position="58"/>
    </location>
</feature>
<sequence length="508" mass="56548">MLDRLWGALVLPFFLGLAASWLIEALLRPRPRPPWRRPLAANLTHAGVWLLAFALEVALFQRPYFAVANVLAIELVLVVVSLAKYRSLQEPFVYPDFEYFLDAMRHPRLYLPFLGWESLIGLCAGYGLALWAGLAFESSLVSGIPSDVLYSMLGLLALAGLALAIAWGRRLRVDLDADGDLRRLGLVSALWAYGRAERQSTAHVLAQSPFRAVPDELPAELPDLVTIQSESFFDVRRAYPIVKKEVLDGFDALCAEALVHGELEVAARGANTVRTEFAFLSGLSAEILGVHRYNPYRRLARREDVPTLASYLRQLGYRTICVHPYHGEFYRRHEVLPALGFDEFIDIRAFEQAEKAGAYVGDRALGRFVSDLLRREGSQPLYLHVITMENHGPLHWESVTQDDVQAQIEGSLPHGCEDLVAYARHLRNADAMFSELRQTLLENGRPAGLCIFGDHVPIMPKVYATLGEVSGTTDGLIWSTSPSAGARGVQRISDFGVELLARFSLLGR</sequence>
<dbReference type="EMBL" id="CP024172">
    <property type="protein sequence ID" value="AZW17387.1"/>
    <property type="molecule type" value="Genomic_DNA"/>
</dbReference>
<evidence type="ECO:0000256" key="1">
    <source>
        <dbReference type="ARBA" id="ARBA00004651"/>
    </source>
</evidence>
<feature type="transmembrane region" description="Helical" evidence="6">
    <location>
        <begin position="148"/>
        <end position="167"/>
    </location>
</feature>
<evidence type="ECO:0000256" key="4">
    <source>
        <dbReference type="ARBA" id="ARBA00022989"/>
    </source>
</evidence>
<dbReference type="RefSeq" id="WP_048940343.1">
    <property type="nucleotide sequence ID" value="NZ_CP012077.1"/>
</dbReference>
<evidence type="ECO:0000256" key="3">
    <source>
        <dbReference type="ARBA" id="ARBA00022692"/>
    </source>
</evidence>
<dbReference type="Gene3D" id="3.40.720.10">
    <property type="entry name" value="Alkaline Phosphatase, subunit A"/>
    <property type="match status" value="1"/>
</dbReference>
<evidence type="ECO:0000259" key="7">
    <source>
        <dbReference type="Pfam" id="PF00884"/>
    </source>
</evidence>
<dbReference type="InterPro" id="IPR017850">
    <property type="entry name" value="Alkaline_phosphatase_core_sf"/>
</dbReference>
<gene>
    <name evidence="8" type="ORF">CS347_11735</name>
</gene>
<evidence type="ECO:0000256" key="2">
    <source>
        <dbReference type="ARBA" id="ARBA00022475"/>
    </source>
</evidence>
<feature type="transmembrane region" description="Helical" evidence="6">
    <location>
        <begin position="113"/>
        <end position="136"/>
    </location>
</feature>
<dbReference type="AlphaFoldDB" id="A0AAN1RWI1"/>
<accession>A0AAN1RWI1</accession>
<keyword evidence="5 6" id="KW-0472">Membrane</keyword>
<protein>
    <submittedName>
        <fullName evidence="8">Capsular biosynthesis protein</fullName>
    </submittedName>
</protein>
<evidence type="ECO:0000256" key="5">
    <source>
        <dbReference type="ARBA" id="ARBA00023136"/>
    </source>
</evidence>
<proteinExistence type="predicted"/>
<evidence type="ECO:0000313" key="8">
    <source>
        <dbReference type="EMBL" id="AZW17387.1"/>
    </source>
</evidence>
<dbReference type="InterPro" id="IPR000917">
    <property type="entry name" value="Sulfatase_N"/>
</dbReference>
<feature type="transmembrane region" description="Helical" evidence="6">
    <location>
        <begin position="64"/>
        <end position="83"/>
    </location>
</feature>
<reference evidence="9" key="1">
    <citation type="submission" date="2017-10" db="EMBL/GenBank/DDBJ databases">
        <title>Whole genome sequencing of various Bordetella species.</title>
        <authorList>
            <person name="Weigand M.R."/>
            <person name="Loparev V."/>
            <person name="Peng Y."/>
            <person name="Bowden K.E."/>
            <person name="Tondella M.L."/>
            <person name="Williams M.M."/>
        </authorList>
    </citation>
    <scope>NUCLEOTIDE SEQUENCE [LARGE SCALE GENOMIC DNA]</scope>
    <source>
        <strain evidence="9">H720</strain>
    </source>
</reference>
<name>A0AAN1RWI1_9BORD</name>
<dbReference type="InterPro" id="IPR050448">
    <property type="entry name" value="OpgB/LTA_synthase_biosynth"/>
</dbReference>
<evidence type="ECO:0000256" key="6">
    <source>
        <dbReference type="SAM" id="Phobius"/>
    </source>
</evidence>
<keyword evidence="3 6" id="KW-0812">Transmembrane</keyword>
<keyword evidence="4 6" id="KW-1133">Transmembrane helix</keyword>
<keyword evidence="2" id="KW-1003">Cell membrane</keyword>
<dbReference type="GO" id="GO:0005886">
    <property type="term" value="C:plasma membrane"/>
    <property type="evidence" value="ECO:0007669"/>
    <property type="project" value="UniProtKB-SubCell"/>
</dbReference>
<dbReference type="CDD" id="cd16015">
    <property type="entry name" value="LTA_synthase"/>
    <property type="match status" value="1"/>
</dbReference>
<evidence type="ECO:0000313" key="9">
    <source>
        <dbReference type="Proteomes" id="UP000282741"/>
    </source>
</evidence>
<comment type="subcellular location">
    <subcellularLocation>
        <location evidence="1">Cell membrane</location>
        <topology evidence="1">Multi-pass membrane protein</topology>
    </subcellularLocation>
</comment>
<dbReference type="PANTHER" id="PTHR47371">
    <property type="entry name" value="LIPOTEICHOIC ACID SYNTHASE"/>
    <property type="match status" value="1"/>
</dbReference>